<reference evidence="1" key="1">
    <citation type="journal article" date="2017" name="Science">
        <title>Giant viruses with an expanded complement of translation system components.</title>
        <authorList>
            <person name="Schulz F."/>
            <person name="Yutin N."/>
            <person name="Ivanova N.N."/>
            <person name="Ortega D.R."/>
            <person name="Lee T.K."/>
            <person name="Vierheilig J."/>
            <person name="Daims H."/>
            <person name="Horn M."/>
            <person name="Wagner M."/>
            <person name="Jensen G.J."/>
            <person name="Kyrpides N.C."/>
            <person name="Koonin E.V."/>
            <person name="Woyke T."/>
        </authorList>
    </citation>
    <scope>NUCLEOTIDE SEQUENCE</scope>
    <source>
        <strain evidence="1">CTV1</strain>
    </source>
</reference>
<organism evidence="1">
    <name type="scientific">Catovirus CTV1</name>
    <dbReference type="NCBI Taxonomy" id="1977631"/>
    <lineage>
        <taxon>Viruses</taxon>
        <taxon>Varidnaviria</taxon>
        <taxon>Bamfordvirae</taxon>
        <taxon>Nucleocytoviricota</taxon>
        <taxon>Megaviricetes</taxon>
        <taxon>Imitervirales</taxon>
        <taxon>Mimiviridae</taxon>
        <taxon>Klosneuvirinae</taxon>
        <taxon>Catovirus</taxon>
    </lineage>
</organism>
<protein>
    <submittedName>
        <fullName evidence="1">Uncharacterized protein</fullName>
    </submittedName>
</protein>
<name>A0A1V0SB08_9VIRU</name>
<accession>A0A1V0SB08</accession>
<sequence>MTDSYVCSNCGATKPLSELDMWNSKNVITYECTNRKKCNANRVAIKVEKTHDDNKKMETSLKETFSMNLSDLEEINYRFKDCSIHYICKKNQKMYTWHKLNKKWSETDEKTVELLKKKMSESD</sequence>
<proteinExistence type="predicted"/>
<gene>
    <name evidence="1" type="ORF">Catovirus_1_888</name>
</gene>
<evidence type="ECO:0000313" key="1">
    <source>
        <dbReference type="EMBL" id="ARF08838.1"/>
    </source>
</evidence>
<dbReference type="EMBL" id="KY684083">
    <property type="protein sequence ID" value="ARF08838.1"/>
    <property type="molecule type" value="Genomic_DNA"/>
</dbReference>